<name>A0ABW5LY78_9BACT</name>
<sequence length="207" mass="24105">MQTHYQRNLPHILPPGESIFITYRLAGSIPADILLKFLEEKQTALRQIAQAGSDEAALRKTQYDEEKRYFARFDKYLDSTDKGPDWLKLPSVAGVVKEGLHHRDGEDYDLHAYCLMSNHVHLLVTIRHEHRPFHATIKSLKGYSARKINELLDRTGQPFWHPESYDHVVRSQEEFKRIVAYILNNPVKAGLVEAWEDWPHSYLADFL</sequence>
<dbReference type="PANTHER" id="PTHR36966">
    <property type="entry name" value="REP-ASSOCIATED TYROSINE TRANSPOSASE"/>
    <property type="match status" value="1"/>
</dbReference>
<dbReference type="EMBL" id="JBHULN010000002">
    <property type="protein sequence ID" value="MFD2569738.1"/>
    <property type="molecule type" value="Genomic_DNA"/>
</dbReference>
<evidence type="ECO:0000259" key="1">
    <source>
        <dbReference type="SMART" id="SM01321"/>
    </source>
</evidence>
<dbReference type="Pfam" id="PF01797">
    <property type="entry name" value="Y1_Tnp"/>
    <property type="match status" value="1"/>
</dbReference>
<feature type="domain" description="Transposase IS200-like" evidence="1">
    <location>
        <begin position="92"/>
        <end position="185"/>
    </location>
</feature>
<gene>
    <name evidence="2" type="ORF">ACFSUS_03780</name>
</gene>
<dbReference type="SMART" id="SM01321">
    <property type="entry name" value="Y1_Tnp"/>
    <property type="match status" value="1"/>
</dbReference>
<evidence type="ECO:0000313" key="3">
    <source>
        <dbReference type="Proteomes" id="UP001597469"/>
    </source>
</evidence>
<dbReference type="Gene3D" id="3.30.70.1290">
    <property type="entry name" value="Transposase IS200-like"/>
    <property type="match status" value="1"/>
</dbReference>
<comment type="caution">
    <text evidence="2">The sequence shown here is derived from an EMBL/GenBank/DDBJ whole genome shotgun (WGS) entry which is preliminary data.</text>
</comment>
<evidence type="ECO:0000313" key="2">
    <source>
        <dbReference type="EMBL" id="MFD2569738.1"/>
    </source>
</evidence>
<organism evidence="2 3">
    <name type="scientific">Spirosoma soli</name>
    <dbReference type="NCBI Taxonomy" id="1770529"/>
    <lineage>
        <taxon>Bacteria</taxon>
        <taxon>Pseudomonadati</taxon>
        <taxon>Bacteroidota</taxon>
        <taxon>Cytophagia</taxon>
        <taxon>Cytophagales</taxon>
        <taxon>Cytophagaceae</taxon>
        <taxon>Spirosoma</taxon>
    </lineage>
</organism>
<dbReference type="SUPFAM" id="SSF143422">
    <property type="entry name" value="Transposase IS200-like"/>
    <property type="match status" value="1"/>
</dbReference>
<dbReference type="InterPro" id="IPR052715">
    <property type="entry name" value="RAYT_transposase"/>
</dbReference>
<protein>
    <submittedName>
        <fullName evidence="2">Transposase</fullName>
    </submittedName>
</protein>
<proteinExistence type="predicted"/>
<reference evidence="3" key="1">
    <citation type="journal article" date="2019" name="Int. J. Syst. Evol. Microbiol.">
        <title>The Global Catalogue of Microorganisms (GCM) 10K type strain sequencing project: providing services to taxonomists for standard genome sequencing and annotation.</title>
        <authorList>
            <consortium name="The Broad Institute Genomics Platform"/>
            <consortium name="The Broad Institute Genome Sequencing Center for Infectious Disease"/>
            <person name="Wu L."/>
            <person name="Ma J."/>
        </authorList>
    </citation>
    <scope>NUCLEOTIDE SEQUENCE [LARGE SCALE GENOMIC DNA]</scope>
    <source>
        <strain evidence="3">KCTC 42805</strain>
    </source>
</reference>
<dbReference type="InterPro" id="IPR002686">
    <property type="entry name" value="Transposase_17"/>
</dbReference>
<dbReference type="Proteomes" id="UP001597469">
    <property type="component" value="Unassembled WGS sequence"/>
</dbReference>
<accession>A0ABW5LY78</accession>
<dbReference type="PANTHER" id="PTHR36966:SF1">
    <property type="entry name" value="REP-ASSOCIATED TYROSINE TRANSPOSASE"/>
    <property type="match status" value="1"/>
</dbReference>
<keyword evidence="3" id="KW-1185">Reference proteome</keyword>
<dbReference type="RefSeq" id="WP_381519303.1">
    <property type="nucleotide sequence ID" value="NZ_JBHULN010000002.1"/>
</dbReference>
<dbReference type="InterPro" id="IPR036515">
    <property type="entry name" value="Transposase_17_sf"/>
</dbReference>
<dbReference type="NCBIfam" id="NF047646">
    <property type="entry name" value="REP_Tyr_transpos"/>
    <property type="match status" value="1"/>
</dbReference>